<dbReference type="PRINTS" id="PR00838">
    <property type="entry name" value="V5ALLERGEN"/>
</dbReference>
<dbReference type="WBParaSite" id="HNAJ_0000778401-mRNA-1">
    <property type="protein sequence ID" value="HNAJ_0000778401-mRNA-1"/>
    <property type="gene ID" value="HNAJ_0000778401"/>
</dbReference>
<organism evidence="4">
    <name type="scientific">Rodentolepis nana</name>
    <name type="common">Dwarf tapeworm</name>
    <name type="synonym">Hymenolepis nana</name>
    <dbReference type="NCBI Taxonomy" id="102285"/>
    <lineage>
        <taxon>Eukaryota</taxon>
        <taxon>Metazoa</taxon>
        <taxon>Spiralia</taxon>
        <taxon>Lophotrochozoa</taxon>
        <taxon>Platyhelminthes</taxon>
        <taxon>Cestoda</taxon>
        <taxon>Eucestoda</taxon>
        <taxon>Cyclophyllidea</taxon>
        <taxon>Hymenolepididae</taxon>
        <taxon>Rodentolepis</taxon>
    </lineage>
</organism>
<dbReference type="Proteomes" id="UP000278807">
    <property type="component" value="Unassembled WGS sequence"/>
</dbReference>
<dbReference type="PRINTS" id="PR00837">
    <property type="entry name" value="V5TPXLIKE"/>
</dbReference>
<dbReference type="SMART" id="SM00198">
    <property type="entry name" value="SCP"/>
    <property type="match status" value="1"/>
</dbReference>
<dbReference type="AlphaFoldDB" id="A0A0R3TKR3"/>
<evidence type="ECO:0000313" key="2">
    <source>
        <dbReference type="EMBL" id="VDO03640.1"/>
    </source>
</evidence>
<protein>
    <submittedName>
        <fullName evidence="4">SCP domain-containing protein</fullName>
    </submittedName>
</protein>
<dbReference type="PANTHER" id="PTHR10334">
    <property type="entry name" value="CYSTEINE-RICH SECRETORY PROTEIN-RELATED"/>
    <property type="match status" value="1"/>
</dbReference>
<reference evidence="2 3" key="2">
    <citation type="submission" date="2018-11" db="EMBL/GenBank/DDBJ databases">
        <authorList>
            <consortium name="Pathogen Informatics"/>
        </authorList>
    </citation>
    <scope>NUCLEOTIDE SEQUENCE [LARGE SCALE GENOMIC DNA]</scope>
</reference>
<dbReference type="EMBL" id="UZAE01012126">
    <property type="protein sequence ID" value="VDO03640.1"/>
    <property type="molecule type" value="Genomic_DNA"/>
</dbReference>
<evidence type="ECO:0000313" key="4">
    <source>
        <dbReference type="WBParaSite" id="HNAJ_0000778401-mRNA-1"/>
    </source>
</evidence>
<dbReference type="CDD" id="cd05380">
    <property type="entry name" value="CAP_euk"/>
    <property type="match status" value="2"/>
</dbReference>
<evidence type="ECO:0000259" key="1">
    <source>
        <dbReference type="SMART" id="SM00198"/>
    </source>
</evidence>
<dbReference type="InterPro" id="IPR035940">
    <property type="entry name" value="CAP_sf"/>
</dbReference>
<dbReference type="InterPro" id="IPR002413">
    <property type="entry name" value="V5_allergen-like"/>
</dbReference>
<dbReference type="Pfam" id="PF00188">
    <property type="entry name" value="CAP"/>
    <property type="match status" value="2"/>
</dbReference>
<dbReference type="InterPro" id="IPR001283">
    <property type="entry name" value="CRISP-related"/>
</dbReference>
<dbReference type="InterPro" id="IPR014044">
    <property type="entry name" value="CAP_dom"/>
</dbReference>
<evidence type="ECO:0000313" key="3">
    <source>
        <dbReference type="Proteomes" id="UP000278807"/>
    </source>
</evidence>
<dbReference type="Gene3D" id="3.40.33.10">
    <property type="entry name" value="CAP"/>
    <property type="match status" value="2"/>
</dbReference>
<feature type="domain" description="SCP" evidence="1">
    <location>
        <begin position="239"/>
        <end position="389"/>
    </location>
</feature>
<dbReference type="STRING" id="102285.A0A0R3TKR3"/>
<proteinExistence type="predicted"/>
<dbReference type="SUPFAM" id="SSF55797">
    <property type="entry name" value="PR-1-like"/>
    <property type="match status" value="2"/>
</dbReference>
<sequence length="389" mass="43627">MQVHGSSEAEEERMCSELEKIELKHEDVLFLGIVLAAKPSGAQCGRGGIKLCGTEGDFLRSLWDMHNEYRYIYKSGPRIPELDWSPELAAKAQALANNCTFRTELPDKLKIEPFESVRQIIVGFKDMQGEVRKWFDRYRLCNGVQNHDELAVVCKDFETVFWPKATDLGCGLKKCVFHNSPTHQLVCNYGSNVLLLGIVLAAKPSETNDGSGALSQSYISGGGGQNVSRFDVSGGEPSAAMKDVLDMHNYYRHIVASGQVPGQPASYVMPDLIIATTVSLLVSSFVEVELHIGDQGSELGKKCRINHDPRRKDVGQNIVVYGTLKEDVTYWFNEYKNYNYRTNQCKVGTRCHNFKQMVWANTTDLGCGEEICKLGNFNLRYLVCFYFPT</sequence>
<gene>
    <name evidence="2" type="ORF">HNAJ_LOCUS7780</name>
</gene>
<keyword evidence="3" id="KW-1185">Reference proteome</keyword>
<dbReference type="OrthoDB" id="43654at2759"/>
<reference evidence="4" key="1">
    <citation type="submission" date="2017-02" db="UniProtKB">
        <authorList>
            <consortium name="WormBaseParasite"/>
        </authorList>
    </citation>
    <scope>IDENTIFICATION</scope>
</reference>
<accession>A0A0R3TKR3</accession>
<name>A0A0R3TKR3_RODNA</name>